<reference evidence="7 8" key="2">
    <citation type="submission" date="2015-02" db="EMBL/GenBank/DDBJ databases">
        <title>The complete genome of Sphingomonas hengshuiensis sp. WHSC-8 isolated from soil of Hengshui Lake.</title>
        <authorList>
            <person name="Wei S."/>
            <person name="Guo J."/>
            <person name="Su C."/>
            <person name="Wu R."/>
            <person name="Zhang Z."/>
            <person name="Liang K."/>
            <person name="Li H."/>
            <person name="Wang T."/>
            <person name="Liu H."/>
            <person name="Zhang C."/>
            <person name="Li Z."/>
            <person name="Wang Q."/>
            <person name="Meng J."/>
        </authorList>
    </citation>
    <scope>NUCLEOTIDE SEQUENCE [LARGE SCALE GENOMIC DNA]</scope>
    <source>
        <strain evidence="7 8">WHSC-8</strain>
    </source>
</reference>
<dbReference type="Pfam" id="PF04542">
    <property type="entry name" value="Sigma70_r2"/>
    <property type="match status" value="1"/>
</dbReference>
<gene>
    <name evidence="7" type="ORF">TS85_05720</name>
</gene>
<comment type="similarity">
    <text evidence="1">Belongs to the sigma-70 factor family. ECF subfamily.</text>
</comment>
<dbReference type="InterPro" id="IPR036388">
    <property type="entry name" value="WH-like_DNA-bd_sf"/>
</dbReference>
<dbReference type="PANTHER" id="PTHR43133:SF63">
    <property type="entry name" value="RNA POLYMERASE SIGMA FACTOR FECI-RELATED"/>
    <property type="match status" value="1"/>
</dbReference>
<evidence type="ECO:0000313" key="7">
    <source>
        <dbReference type="EMBL" id="AJP74297.1"/>
    </source>
</evidence>
<dbReference type="GO" id="GO:0016987">
    <property type="term" value="F:sigma factor activity"/>
    <property type="evidence" value="ECO:0007669"/>
    <property type="project" value="UniProtKB-KW"/>
</dbReference>
<dbReference type="InterPro" id="IPR013324">
    <property type="entry name" value="RNA_pol_sigma_r3/r4-like"/>
</dbReference>
<dbReference type="NCBIfam" id="TIGR02937">
    <property type="entry name" value="sigma70-ECF"/>
    <property type="match status" value="1"/>
</dbReference>
<dbReference type="Gene3D" id="1.10.1740.10">
    <property type="match status" value="1"/>
</dbReference>
<feature type="domain" description="RNA polymerase sigma factor 70 region 4 type 2" evidence="6">
    <location>
        <begin position="111"/>
        <end position="163"/>
    </location>
</feature>
<evidence type="ECO:0000256" key="4">
    <source>
        <dbReference type="ARBA" id="ARBA00023163"/>
    </source>
</evidence>
<evidence type="ECO:0000259" key="5">
    <source>
        <dbReference type="Pfam" id="PF04542"/>
    </source>
</evidence>
<dbReference type="InterPro" id="IPR007627">
    <property type="entry name" value="RNA_pol_sigma70_r2"/>
</dbReference>
<sequence>MVSQEGAALKLFQSHRASLVDYARTITGNESAAEDVVQDAWLRFRNACNAVTLREPLHYLYRIVRNLAVDENRRTALEVSRCPVDVEAITHSIASDAPSPEDIAIARNELRLVRAALGELPERTRIAVEMHRFGGHTLAQIAGSLGISVGLAHTLVADGIKHCHYRRKRSK</sequence>
<keyword evidence="3" id="KW-0731">Sigma factor</keyword>
<keyword evidence="8" id="KW-1185">Reference proteome</keyword>
<feature type="domain" description="RNA polymerase sigma-70 region 2" evidence="5">
    <location>
        <begin position="11"/>
        <end position="75"/>
    </location>
</feature>
<dbReference type="Pfam" id="PF08281">
    <property type="entry name" value="Sigma70_r4_2"/>
    <property type="match status" value="1"/>
</dbReference>
<dbReference type="InterPro" id="IPR014284">
    <property type="entry name" value="RNA_pol_sigma-70_dom"/>
</dbReference>
<reference evidence="7 8" key="1">
    <citation type="journal article" date="2015" name="Int. J. Syst. Evol. Microbiol.">
        <title>Sphingomonas hengshuiensis sp. nov., isolated from lake wetland.</title>
        <authorList>
            <person name="Wei S."/>
            <person name="Wang T."/>
            <person name="Liu H."/>
            <person name="Zhang C."/>
            <person name="Guo J."/>
            <person name="Wang Q."/>
            <person name="Liang K."/>
            <person name="Zhang Z."/>
        </authorList>
    </citation>
    <scope>NUCLEOTIDE SEQUENCE [LARGE SCALE GENOMIC DNA]</scope>
    <source>
        <strain evidence="7 8">WHSC-8</strain>
    </source>
</reference>
<dbReference type="InterPro" id="IPR039425">
    <property type="entry name" value="RNA_pol_sigma-70-like"/>
</dbReference>
<dbReference type="KEGG" id="sphi:TS85_05720"/>
<organism evidence="7 8">
    <name type="scientific">Sphingomonas hengshuiensis</name>
    <dbReference type="NCBI Taxonomy" id="1609977"/>
    <lineage>
        <taxon>Bacteria</taxon>
        <taxon>Pseudomonadati</taxon>
        <taxon>Pseudomonadota</taxon>
        <taxon>Alphaproteobacteria</taxon>
        <taxon>Sphingomonadales</taxon>
        <taxon>Sphingomonadaceae</taxon>
        <taxon>Sphingomonas</taxon>
    </lineage>
</organism>
<evidence type="ECO:0000256" key="3">
    <source>
        <dbReference type="ARBA" id="ARBA00023082"/>
    </source>
</evidence>
<evidence type="ECO:0000256" key="2">
    <source>
        <dbReference type="ARBA" id="ARBA00023015"/>
    </source>
</evidence>
<evidence type="ECO:0000259" key="6">
    <source>
        <dbReference type="Pfam" id="PF08281"/>
    </source>
</evidence>
<dbReference type="EMBL" id="CP010836">
    <property type="protein sequence ID" value="AJP74297.1"/>
    <property type="molecule type" value="Genomic_DNA"/>
</dbReference>
<dbReference type="GO" id="GO:0003677">
    <property type="term" value="F:DNA binding"/>
    <property type="evidence" value="ECO:0007669"/>
    <property type="project" value="InterPro"/>
</dbReference>
<dbReference type="InterPro" id="IPR013249">
    <property type="entry name" value="RNA_pol_sigma70_r4_t2"/>
</dbReference>
<dbReference type="InterPro" id="IPR013325">
    <property type="entry name" value="RNA_pol_sigma_r2"/>
</dbReference>
<proteinExistence type="inferred from homology"/>
<dbReference type="PANTHER" id="PTHR43133">
    <property type="entry name" value="RNA POLYMERASE ECF-TYPE SIGMA FACTO"/>
    <property type="match status" value="1"/>
</dbReference>
<evidence type="ECO:0008006" key="9">
    <source>
        <dbReference type="Google" id="ProtNLM"/>
    </source>
</evidence>
<evidence type="ECO:0000313" key="8">
    <source>
        <dbReference type="Proteomes" id="UP000032300"/>
    </source>
</evidence>
<dbReference type="AlphaFoldDB" id="A0A7U5CUX8"/>
<dbReference type="GO" id="GO:0006352">
    <property type="term" value="P:DNA-templated transcription initiation"/>
    <property type="evidence" value="ECO:0007669"/>
    <property type="project" value="InterPro"/>
</dbReference>
<name>A0A7U5CUX8_9SPHN</name>
<dbReference type="SUPFAM" id="SSF88946">
    <property type="entry name" value="Sigma2 domain of RNA polymerase sigma factors"/>
    <property type="match status" value="1"/>
</dbReference>
<protein>
    <recommendedName>
        <fullName evidence="9">RNA polymerase subunit sigma-24</fullName>
    </recommendedName>
</protein>
<dbReference type="Proteomes" id="UP000032300">
    <property type="component" value="Chromosome"/>
</dbReference>
<dbReference type="Gene3D" id="1.10.10.10">
    <property type="entry name" value="Winged helix-like DNA-binding domain superfamily/Winged helix DNA-binding domain"/>
    <property type="match status" value="1"/>
</dbReference>
<keyword evidence="2" id="KW-0805">Transcription regulation</keyword>
<keyword evidence="4" id="KW-0804">Transcription</keyword>
<evidence type="ECO:0000256" key="1">
    <source>
        <dbReference type="ARBA" id="ARBA00010641"/>
    </source>
</evidence>
<dbReference type="SUPFAM" id="SSF88659">
    <property type="entry name" value="Sigma3 and sigma4 domains of RNA polymerase sigma factors"/>
    <property type="match status" value="1"/>
</dbReference>
<accession>A0A7U5CUX8</accession>